<dbReference type="GO" id="GO:0005634">
    <property type="term" value="C:nucleus"/>
    <property type="evidence" value="ECO:0007669"/>
    <property type="project" value="TreeGrafter"/>
</dbReference>
<dbReference type="GO" id="GO:0003714">
    <property type="term" value="F:transcription corepressor activity"/>
    <property type="evidence" value="ECO:0007669"/>
    <property type="project" value="InterPro"/>
</dbReference>
<name>A0A915IKZ4_ROMCU</name>
<dbReference type="PANTHER" id="PTHR13151">
    <property type="entry name" value="CBF1 INTERACTING COREPRESSOR CIR"/>
    <property type="match status" value="1"/>
</dbReference>
<evidence type="ECO:0000256" key="1">
    <source>
        <dbReference type="SAM" id="MobiDB-lite"/>
    </source>
</evidence>
<feature type="region of interest" description="Disordered" evidence="1">
    <location>
        <begin position="164"/>
        <end position="185"/>
    </location>
</feature>
<reference evidence="3" key="1">
    <citation type="submission" date="2022-11" db="UniProtKB">
        <authorList>
            <consortium name="WormBaseParasite"/>
        </authorList>
    </citation>
    <scope>IDENTIFICATION</scope>
</reference>
<proteinExistence type="predicted"/>
<dbReference type="Proteomes" id="UP000887565">
    <property type="component" value="Unplaced"/>
</dbReference>
<dbReference type="WBParaSite" id="nRc.2.0.1.t14544-RA">
    <property type="protein sequence ID" value="nRc.2.0.1.t14544-RA"/>
    <property type="gene ID" value="nRc.2.0.1.g14544"/>
</dbReference>
<sequence length="267" mass="31080">VFVARKKAELEKKKQDDLRAQYDKEQELLNNKALLGDEKARLGLAFMYELPAGLKKDETEVKPALEPKFEWQRKYNAPREEWAKGDESISDQPFGIQVRNVRCVKCHTWGHVNTDRECPLYNMSGTKEDPGSNLKMISFEPYIRETSTNPSDLIREAKRRKVYTVDESCPPPGPSSSSTEPKREKIDNEELMREMKSEYGLTLKNNIVEDLRVDKALENIDKKAVDKPTVKNFEDWFYKKSDSEQQQMMFRFLSSITPKERSKIFNA</sequence>
<evidence type="ECO:0000313" key="2">
    <source>
        <dbReference type="Proteomes" id="UP000887565"/>
    </source>
</evidence>
<evidence type="ECO:0000313" key="3">
    <source>
        <dbReference type="WBParaSite" id="nRc.2.0.1.t14544-RA"/>
    </source>
</evidence>
<organism evidence="2 3">
    <name type="scientific">Romanomermis culicivorax</name>
    <name type="common">Nematode worm</name>
    <dbReference type="NCBI Taxonomy" id="13658"/>
    <lineage>
        <taxon>Eukaryota</taxon>
        <taxon>Metazoa</taxon>
        <taxon>Ecdysozoa</taxon>
        <taxon>Nematoda</taxon>
        <taxon>Enoplea</taxon>
        <taxon>Dorylaimia</taxon>
        <taxon>Mermithida</taxon>
        <taxon>Mermithoidea</taxon>
        <taxon>Mermithidae</taxon>
        <taxon>Romanomermis</taxon>
    </lineage>
</organism>
<keyword evidence="2" id="KW-1185">Reference proteome</keyword>
<accession>A0A915IKZ4</accession>
<dbReference type="InterPro" id="IPR040014">
    <property type="entry name" value="CIR1"/>
</dbReference>
<protein>
    <submittedName>
        <fullName evidence="3">Corepressor interacting with RBPJ 1</fullName>
    </submittedName>
</protein>
<dbReference type="AlphaFoldDB" id="A0A915IKZ4"/>
<dbReference type="PANTHER" id="PTHR13151:SF2">
    <property type="entry name" value="COREPRESSOR INTERACTING WITH RBPJ 1"/>
    <property type="match status" value="1"/>
</dbReference>